<keyword evidence="1" id="KW-0812">Transmembrane</keyword>
<accession>A0A5C6D7S6</accession>
<comment type="caution">
    <text evidence="2">The sequence shown here is derived from an EMBL/GenBank/DDBJ whole genome shotgun (WGS) entry which is preliminary data.</text>
</comment>
<feature type="transmembrane region" description="Helical" evidence="1">
    <location>
        <begin position="435"/>
        <end position="453"/>
    </location>
</feature>
<reference evidence="2 3" key="1">
    <citation type="submission" date="2019-02" db="EMBL/GenBank/DDBJ databases">
        <title>Deep-cultivation of Planctomycetes and their phenomic and genomic characterization uncovers novel biology.</title>
        <authorList>
            <person name="Wiegand S."/>
            <person name="Jogler M."/>
            <person name="Boedeker C."/>
            <person name="Pinto D."/>
            <person name="Vollmers J."/>
            <person name="Rivas-Marin E."/>
            <person name="Kohn T."/>
            <person name="Peeters S.H."/>
            <person name="Heuer A."/>
            <person name="Rast P."/>
            <person name="Oberbeckmann S."/>
            <person name="Bunk B."/>
            <person name="Jeske O."/>
            <person name="Meyerdierks A."/>
            <person name="Storesund J.E."/>
            <person name="Kallscheuer N."/>
            <person name="Luecker S."/>
            <person name="Lage O.M."/>
            <person name="Pohl T."/>
            <person name="Merkel B.J."/>
            <person name="Hornburger P."/>
            <person name="Mueller R.-W."/>
            <person name="Bruemmer F."/>
            <person name="Labrenz M."/>
            <person name="Spormann A.M."/>
            <person name="Op Den Camp H."/>
            <person name="Overmann J."/>
            <person name="Amann R."/>
            <person name="Jetten M.S.M."/>
            <person name="Mascher T."/>
            <person name="Medema M.H."/>
            <person name="Devos D.P."/>
            <person name="Kaster A.-K."/>
            <person name="Ovreas L."/>
            <person name="Rohde M."/>
            <person name="Galperin M.Y."/>
            <person name="Jogler C."/>
        </authorList>
    </citation>
    <scope>NUCLEOTIDE SEQUENCE [LARGE SCALE GENOMIC DNA]</scope>
    <source>
        <strain evidence="2 3">Poly41</strain>
    </source>
</reference>
<keyword evidence="3" id="KW-1185">Reference proteome</keyword>
<feature type="transmembrane region" description="Helical" evidence="1">
    <location>
        <begin position="465"/>
        <end position="485"/>
    </location>
</feature>
<feature type="transmembrane region" description="Helical" evidence="1">
    <location>
        <begin position="265"/>
        <end position="283"/>
    </location>
</feature>
<gene>
    <name evidence="2" type="ORF">Poly41_52350</name>
</gene>
<keyword evidence="1" id="KW-0472">Membrane</keyword>
<feature type="transmembrane region" description="Helical" evidence="1">
    <location>
        <begin position="497"/>
        <end position="517"/>
    </location>
</feature>
<evidence type="ECO:0000313" key="3">
    <source>
        <dbReference type="Proteomes" id="UP000319143"/>
    </source>
</evidence>
<proteinExistence type="predicted"/>
<evidence type="ECO:0000256" key="1">
    <source>
        <dbReference type="SAM" id="Phobius"/>
    </source>
</evidence>
<dbReference type="EMBL" id="SJPV01000011">
    <property type="protein sequence ID" value="TWU32858.1"/>
    <property type="molecule type" value="Genomic_DNA"/>
</dbReference>
<protein>
    <recommendedName>
        <fullName evidence="4">Glycosyltransferase RgtA/B/C/D-like domain-containing protein</fullName>
    </recommendedName>
</protein>
<evidence type="ECO:0008006" key="4">
    <source>
        <dbReference type="Google" id="ProtNLM"/>
    </source>
</evidence>
<dbReference type="RefSeq" id="WP_146530210.1">
    <property type="nucleotide sequence ID" value="NZ_SJPV01000011.1"/>
</dbReference>
<feature type="transmembrane region" description="Helical" evidence="1">
    <location>
        <begin position="190"/>
        <end position="206"/>
    </location>
</feature>
<keyword evidence="1" id="KW-1133">Transmembrane helix</keyword>
<dbReference type="Proteomes" id="UP000319143">
    <property type="component" value="Unassembled WGS sequence"/>
</dbReference>
<feature type="transmembrane region" description="Helical" evidence="1">
    <location>
        <begin position="131"/>
        <end position="156"/>
    </location>
</feature>
<sequence>MHKDEKERKKRRDRYLVLILVGLALAAGRIASVTSREGDTAFLSANDRSRWCTVAALVEDGSYAIDRFTEIYGEKRNRRPWYSIDMVRHRGADGKLHYYSSKPPLFPTMVAGVYYAVRTGSGLTLTDQPIYAARVVLALVNLPLLGLFFVTMIASIDRLSASMWARQAMSLATIFGTMAIPFSMTLNNHLVAVACTSLVVWIYLFASDKSYSSVEDRSTKVRLEWYALAGLAAAFTAANELPALSMLVLWFALFAKVDSRSIAPFLGGALIVAAGFFGTNWLAHQSLRPAYAHRGVGAMVAELGVQPETPSVDAVQAALFAKKAIAVNSEVSVEPSDEENRWLVRSNDDQLFALLRGSSNEWTLSHWDDWYEYPGSYWQTGHRRGVDIGEPSRWVYFFNMTIGSYGIFSLTPIWLLLPMGFANGLGYVPSNERRFTLAVLIASITCIAFYLARPMIDRNYGGVSCCFRWVLWFTPLWLATIASVIDRLAMRPRGRGIFIAMLVISIFSMSMALNSPWQSPWIYKFWSFLGWIAG</sequence>
<feature type="transmembrane region" description="Helical" evidence="1">
    <location>
        <begin position="226"/>
        <end position="253"/>
    </location>
</feature>
<feature type="transmembrane region" description="Helical" evidence="1">
    <location>
        <begin position="394"/>
        <end position="415"/>
    </location>
</feature>
<evidence type="ECO:0000313" key="2">
    <source>
        <dbReference type="EMBL" id="TWU32858.1"/>
    </source>
</evidence>
<name>A0A5C6D7S6_9BACT</name>
<dbReference type="AlphaFoldDB" id="A0A5C6D7S6"/>
<dbReference type="OrthoDB" id="251120at2"/>
<organism evidence="2 3">
    <name type="scientific">Novipirellula artificiosorum</name>
    <dbReference type="NCBI Taxonomy" id="2528016"/>
    <lineage>
        <taxon>Bacteria</taxon>
        <taxon>Pseudomonadati</taxon>
        <taxon>Planctomycetota</taxon>
        <taxon>Planctomycetia</taxon>
        <taxon>Pirellulales</taxon>
        <taxon>Pirellulaceae</taxon>
        <taxon>Novipirellula</taxon>
    </lineage>
</organism>